<keyword evidence="2" id="KW-0808">Transferase</keyword>
<dbReference type="Proteomes" id="UP000574690">
    <property type="component" value="Unassembled WGS sequence"/>
</dbReference>
<accession>A0A850C192</accession>
<dbReference type="AlphaFoldDB" id="A0A850C192"/>
<feature type="region of interest" description="Disordered" evidence="1">
    <location>
        <begin position="1"/>
        <end position="21"/>
    </location>
</feature>
<name>A0A850C192_9ACTN</name>
<keyword evidence="2" id="KW-0418">Kinase</keyword>
<evidence type="ECO:0000256" key="1">
    <source>
        <dbReference type="SAM" id="MobiDB-lite"/>
    </source>
</evidence>
<feature type="non-terminal residue" evidence="2">
    <location>
        <position position="82"/>
    </location>
</feature>
<organism evidence="2 3">
    <name type="scientific">Glycomyces artemisiae</name>
    <dbReference type="NCBI Taxonomy" id="1076443"/>
    <lineage>
        <taxon>Bacteria</taxon>
        <taxon>Bacillati</taxon>
        <taxon>Actinomycetota</taxon>
        <taxon>Actinomycetes</taxon>
        <taxon>Glycomycetales</taxon>
        <taxon>Glycomycetaceae</taxon>
        <taxon>Glycomyces</taxon>
    </lineage>
</organism>
<sequence length="82" mass="8152">MTRTGAPRPHPAAPPPPGVSSLSSIGPFRRLRIALSLSSAAQWIGVPALTAMAAMLARGDGAAAQAQAIGGTLALMLLPAVV</sequence>
<protein>
    <submittedName>
        <fullName evidence="2">dTMP kinase</fullName>
    </submittedName>
</protein>
<evidence type="ECO:0000313" key="2">
    <source>
        <dbReference type="EMBL" id="NUQ88115.1"/>
    </source>
</evidence>
<dbReference type="EMBL" id="JABFXE010000278">
    <property type="protein sequence ID" value="NUQ88115.1"/>
    <property type="molecule type" value="Genomic_DNA"/>
</dbReference>
<dbReference type="GO" id="GO:0016301">
    <property type="term" value="F:kinase activity"/>
    <property type="evidence" value="ECO:0007669"/>
    <property type="project" value="UniProtKB-KW"/>
</dbReference>
<proteinExistence type="predicted"/>
<evidence type="ECO:0000313" key="3">
    <source>
        <dbReference type="Proteomes" id="UP000574690"/>
    </source>
</evidence>
<comment type="caution">
    <text evidence="2">The sequence shown here is derived from an EMBL/GenBank/DDBJ whole genome shotgun (WGS) entry which is preliminary data.</text>
</comment>
<gene>
    <name evidence="2" type="ORF">HOQ43_06585</name>
</gene>
<feature type="compositionally biased region" description="Pro residues" evidence="1">
    <location>
        <begin position="8"/>
        <end position="18"/>
    </location>
</feature>
<reference evidence="2 3" key="1">
    <citation type="submission" date="2020-05" db="EMBL/GenBank/DDBJ databases">
        <title>DNA-SIP metagenomic assembled genomes.</title>
        <authorList>
            <person name="Yu J."/>
        </authorList>
    </citation>
    <scope>NUCLEOTIDE SEQUENCE [LARGE SCALE GENOMIC DNA]</scope>
    <source>
        <strain evidence="2">Bin5.27</strain>
    </source>
</reference>